<protein>
    <submittedName>
        <fullName evidence="1">TM1812 family CRISPR-associated protein</fullName>
    </submittedName>
</protein>
<dbReference type="Proteomes" id="UP000661649">
    <property type="component" value="Unassembled WGS sequence"/>
</dbReference>
<dbReference type="RefSeq" id="WP_187558265.1">
    <property type="nucleotide sequence ID" value="NZ_JACRTP010000001.1"/>
</dbReference>
<comment type="caution">
    <text evidence="1">The sequence shown here is derived from an EMBL/GenBank/DDBJ whole genome shotgun (WGS) entry which is preliminary data.</text>
</comment>
<evidence type="ECO:0000313" key="2">
    <source>
        <dbReference type="Proteomes" id="UP000661649"/>
    </source>
</evidence>
<gene>
    <name evidence="1" type="ORF">H8712_03990</name>
</gene>
<keyword evidence="2" id="KW-1185">Reference proteome</keyword>
<organism evidence="1 2">
    <name type="scientific">Blautia stercoris</name>
    <dbReference type="NCBI Taxonomy" id="871664"/>
    <lineage>
        <taxon>Bacteria</taxon>
        <taxon>Bacillati</taxon>
        <taxon>Bacillota</taxon>
        <taxon>Clostridia</taxon>
        <taxon>Lachnospirales</taxon>
        <taxon>Lachnospiraceae</taxon>
        <taxon>Blautia</taxon>
    </lineage>
</organism>
<proteinExistence type="predicted"/>
<dbReference type="EMBL" id="JACRTP010000001">
    <property type="protein sequence ID" value="MBC8627783.1"/>
    <property type="molecule type" value="Genomic_DNA"/>
</dbReference>
<name>A0ABR7P8Z3_9FIRM</name>
<evidence type="ECO:0000313" key="1">
    <source>
        <dbReference type="EMBL" id="MBC8627783.1"/>
    </source>
</evidence>
<sequence>MKKNIIVLTMSTLGGTVQSYRFSYKKDDEKGTKYYSQLEPVSKMILEREGSLDKIIILATKATKTKQEFILESEEKTEKRNCSAIDFYKERMGLENEEKVEIVDLNEEKFTPAIFDTVEIIRSIYAEKEPGDEFKLWIDTQGGFRNITLVRNAIISLLKSDNIEPSGIYSVKFSRGEPLQKIINETETYKIFQFVSGINEFSRYGRAEQLEDYYDSISPENTPKVIRKMKDITEAIQMCNMIEFEKYLKELKNLVKNRSDASEKELLDIFWKQIENDYGQLLEESCTGLDIVEWFYKKKFYQQAITYIESKLPREWVERGILSCKVSKSRLNDLKTYLNKEWAKDENMIIDGIGIQCFKWNSIKESGKDANEFDDRSKLKNARTDGYKTVKRKWSVRNSYYNKIEKKSKVIWSTISIKNGVNADTVMDMILLYKLLKNERNKFNHMSDKNDRADQLLLGKVIRLFIECGREVYGD</sequence>
<reference evidence="1 2" key="1">
    <citation type="submission" date="2020-08" db="EMBL/GenBank/DDBJ databases">
        <title>Genome public.</title>
        <authorList>
            <person name="Liu C."/>
            <person name="Sun Q."/>
        </authorList>
    </citation>
    <scope>NUCLEOTIDE SEQUENCE [LARGE SCALE GENOMIC DNA]</scope>
    <source>
        <strain evidence="1 2">3_YM_SP_D4_24.mj</strain>
    </source>
</reference>
<accession>A0ABR7P8Z3</accession>